<organism evidence="1 2">
    <name type="scientific">Trebonia kvetii</name>
    <dbReference type="NCBI Taxonomy" id="2480626"/>
    <lineage>
        <taxon>Bacteria</taxon>
        <taxon>Bacillati</taxon>
        <taxon>Actinomycetota</taxon>
        <taxon>Actinomycetes</taxon>
        <taxon>Streptosporangiales</taxon>
        <taxon>Treboniaceae</taxon>
        <taxon>Trebonia</taxon>
    </lineage>
</organism>
<dbReference type="RefSeq" id="WP_145851655.1">
    <property type="nucleotide sequence ID" value="NZ_RPFW01000001.1"/>
</dbReference>
<sequence length="125" mass="13587">MTATAGETFARAIAAKDQAALRAILSDTIDFQALTPGRVCHAETGAEVAVEVILGTWFARAQMDELSAVTAGRVAGREHVAYRVRVHVGDDEYLVEQQAYYDTADDGRISWMRVLCSGYQPLLPA</sequence>
<reference evidence="1 2" key="1">
    <citation type="submission" date="2018-11" db="EMBL/GenBank/DDBJ databases">
        <title>Trebonia kvetii gen.nov., sp.nov., a novel acidophilic actinobacterium, and proposal of the new actinobacterial family Treboniaceae fam. nov.</title>
        <authorList>
            <person name="Rapoport D."/>
            <person name="Sagova-Mareckova M."/>
            <person name="Sedlacek I."/>
            <person name="Provaznik J."/>
            <person name="Kralova S."/>
            <person name="Pavlinic D."/>
            <person name="Benes V."/>
            <person name="Kopecky J."/>
        </authorList>
    </citation>
    <scope>NUCLEOTIDE SEQUENCE [LARGE SCALE GENOMIC DNA]</scope>
    <source>
        <strain evidence="1 2">15Tr583</strain>
    </source>
</reference>
<comment type="caution">
    <text evidence="1">The sequence shown here is derived from an EMBL/GenBank/DDBJ whole genome shotgun (WGS) entry which is preliminary data.</text>
</comment>
<keyword evidence="2" id="KW-1185">Reference proteome</keyword>
<evidence type="ECO:0000313" key="2">
    <source>
        <dbReference type="Proteomes" id="UP000460272"/>
    </source>
</evidence>
<name>A0A6P2C645_9ACTN</name>
<dbReference type="AlphaFoldDB" id="A0A6P2C645"/>
<gene>
    <name evidence="1" type="ORF">EAS64_06055</name>
</gene>
<dbReference type="OrthoDB" id="4632109at2"/>
<protein>
    <recommendedName>
        <fullName evidence="3">Nuclear transport factor 2 family protein</fullName>
    </recommendedName>
</protein>
<proteinExistence type="predicted"/>
<dbReference type="EMBL" id="RPFW01000001">
    <property type="protein sequence ID" value="TVZ06899.1"/>
    <property type="molecule type" value="Genomic_DNA"/>
</dbReference>
<evidence type="ECO:0008006" key="3">
    <source>
        <dbReference type="Google" id="ProtNLM"/>
    </source>
</evidence>
<evidence type="ECO:0000313" key="1">
    <source>
        <dbReference type="EMBL" id="TVZ06899.1"/>
    </source>
</evidence>
<accession>A0A6P2C645</accession>
<dbReference type="Proteomes" id="UP000460272">
    <property type="component" value="Unassembled WGS sequence"/>
</dbReference>